<accession>A0A2A5WNE3</accession>
<evidence type="ECO:0000313" key="6">
    <source>
        <dbReference type="Proteomes" id="UP000219327"/>
    </source>
</evidence>
<reference evidence="5 6" key="1">
    <citation type="submission" date="2017-08" db="EMBL/GenBank/DDBJ databases">
        <title>Fine stratification of microbial communities through a metagenomic profile of the photic zone.</title>
        <authorList>
            <person name="Haro-Moreno J.M."/>
            <person name="Lopez-Perez M."/>
            <person name="De La Torre J."/>
            <person name="Picazo A."/>
            <person name="Camacho A."/>
            <person name="Rodriguez-Valera F."/>
        </authorList>
    </citation>
    <scope>NUCLEOTIDE SEQUENCE [LARGE SCALE GENOMIC DNA]</scope>
    <source>
        <strain evidence="5">MED-G24</strain>
    </source>
</reference>
<evidence type="ECO:0000259" key="4">
    <source>
        <dbReference type="Pfam" id="PF02826"/>
    </source>
</evidence>
<dbReference type="AlphaFoldDB" id="A0A2A5WNE3"/>
<keyword evidence="2" id="KW-0560">Oxidoreductase</keyword>
<evidence type="ECO:0000256" key="2">
    <source>
        <dbReference type="ARBA" id="ARBA00023002"/>
    </source>
</evidence>
<evidence type="ECO:0000313" key="5">
    <source>
        <dbReference type="EMBL" id="PDH37941.1"/>
    </source>
</evidence>
<dbReference type="PANTHER" id="PTHR43761">
    <property type="entry name" value="D-ISOMER SPECIFIC 2-HYDROXYACID DEHYDROGENASE FAMILY PROTEIN (AFU_ORTHOLOGUE AFUA_1G13630)"/>
    <property type="match status" value="1"/>
</dbReference>
<dbReference type="Proteomes" id="UP000219327">
    <property type="component" value="Unassembled WGS sequence"/>
</dbReference>
<comment type="caution">
    <text evidence="5">The sequence shown here is derived from an EMBL/GenBank/DDBJ whole genome shotgun (WGS) entry which is preliminary data.</text>
</comment>
<comment type="similarity">
    <text evidence="1">Belongs to the D-isomer specific 2-hydroxyacid dehydrogenase family.</text>
</comment>
<dbReference type="PANTHER" id="PTHR43761:SF1">
    <property type="entry name" value="D-ISOMER SPECIFIC 2-HYDROXYACID DEHYDROGENASE CATALYTIC DOMAIN-CONTAINING PROTEIN-RELATED"/>
    <property type="match status" value="1"/>
</dbReference>
<dbReference type="InterPro" id="IPR050418">
    <property type="entry name" value="D-iso_2-hydroxyacid_DH_PdxB"/>
</dbReference>
<gene>
    <name evidence="5" type="ORF">CNE99_07600</name>
</gene>
<evidence type="ECO:0000256" key="3">
    <source>
        <dbReference type="ARBA" id="ARBA00023027"/>
    </source>
</evidence>
<organism evidence="5 6">
    <name type="scientific">OM182 bacterium MED-G24</name>
    <dbReference type="NCBI Taxonomy" id="1986255"/>
    <lineage>
        <taxon>Bacteria</taxon>
        <taxon>Pseudomonadati</taxon>
        <taxon>Pseudomonadota</taxon>
        <taxon>Gammaproteobacteria</taxon>
        <taxon>OMG group</taxon>
        <taxon>OM182 clade</taxon>
    </lineage>
</organism>
<protein>
    <recommendedName>
        <fullName evidence="4">D-isomer specific 2-hydroxyacid dehydrogenase NAD-binding domain-containing protein</fullName>
    </recommendedName>
</protein>
<name>A0A2A5WNE3_9GAMM</name>
<sequence length="69" mass="7128">MTNSIIGGAALDVLDVEPPPASNPLLTAPNCIITPHIAWYAKEARARLMQIAADNLSAFLGGNAVNTVG</sequence>
<dbReference type="Pfam" id="PF02826">
    <property type="entry name" value="2-Hacid_dh_C"/>
    <property type="match status" value="1"/>
</dbReference>
<proteinExistence type="inferred from homology"/>
<dbReference type="InterPro" id="IPR036291">
    <property type="entry name" value="NAD(P)-bd_dom_sf"/>
</dbReference>
<keyword evidence="3" id="KW-0520">NAD</keyword>
<dbReference type="GO" id="GO:0016491">
    <property type="term" value="F:oxidoreductase activity"/>
    <property type="evidence" value="ECO:0007669"/>
    <property type="project" value="UniProtKB-KW"/>
</dbReference>
<dbReference type="SUPFAM" id="SSF51735">
    <property type="entry name" value="NAD(P)-binding Rossmann-fold domains"/>
    <property type="match status" value="1"/>
</dbReference>
<evidence type="ECO:0000256" key="1">
    <source>
        <dbReference type="ARBA" id="ARBA00005854"/>
    </source>
</evidence>
<dbReference type="GO" id="GO:0051287">
    <property type="term" value="F:NAD binding"/>
    <property type="evidence" value="ECO:0007669"/>
    <property type="project" value="InterPro"/>
</dbReference>
<dbReference type="Gene3D" id="3.40.50.720">
    <property type="entry name" value="NAD(P)-binding Rossmann-like Domain"/>
    <property type="match status" value="2"/>
</dbReference>
<dbReference type="InterPro" id="IPR006140">
    <property type="entry name" value="D-isomer_DH_NAD-bd"/>
</dbReference>
<dbReference type="EMBL" id="NTKD01000042">
    <property type="protein sequence ID" value="PDH37941.1"/>
    <property type="molecule type" value="Genomic_DNA"/>
</dbReference>
<feature type="domain" description="D-isomer specific 2-hydroxyacid dehydrogenase NAD-binding" evidence="4">
    <location>
        <begin position="3"/>
        <end position="38"/>
    </location>
</feature>